<feature type="non-terminal residue" evidence="2">
    <location>
        <position position="77"/>
    </location>
</feature>
<evidence type="ECO:0000313" key="2">
    <source>
        <dbReference type="EMBL" id="CAG7733812.1"/>
    </source>
</evidence>
<feature type="compositionally biased region" description="Basic residues" evidence="1">
    <location>
        <begin position="1"/>
        <end position="16"/>
    </location>
</feature>
<evidence type="ECO:0000256" key="1">
    <source>
        <dbReference type="SAM" id="MobiDB-lite"/>
    </source>
</evidence>
<accession>A0A8J2K8I8</accession>
<comment type="caution">
    <text evidence="2">The sequence shown here is derived from an EMBL/GenBank/DDBJ whole genome shotgun (WGS) entry which is preliminary data.</text>
</comment>
<protein>
    <submittedName>
        <fullName evidence="2">Uncharacterized protein</fullName>
    </submittedName>
</protein>
<sequence length="77" mass="9018">NIAKNKKVTNKKRNKRQNITIGRTYTDTALTSNIDPYAHREEQQERDGDTKKDLSFVFIKVGYLLPSLRWHFVGQKP</sequence>
<dbReference type="EMBL" id="CAJVCH010256741">
    <property type="protein sequence ID" value="CAG7733812.1"/>
    <property type="molecule type" value="Genomic_DNA"/>
</dbReference>
<evidence type="ECO:0000313" key="3">
    <source>
        <dbReference type="Proteomes" id="UP000708208"/>
    </source>
</evidence>
<feature type="non-terminal residue" evidence="2">
    <location>
        <position position="1"/>
    </location>
</feature>
<dbReference type="AlphaFoldDB" id="A0A8J2K8I8"/>
<feature type="region of interest" description="Disordered" evidence="1">
    <location>
        <begin position="1"/>
        <end position="22"/>
    </location>
</feature>
<name>A0A8J2K8I8_9HEXA</name>
<reference evidence="2" key="1">
    <citation type="submission" date="2021-06" db="EMBL/GenBank/DDBJ databases">
        <authorList>
            <person name="Hodson N. C."/>
            <person name="Mongue J. A."/>
            <person name="Jaron S. K."/>
        </authorList>
    </citation>
    <scope>NUCLEOTIDE SEQUENCE</scope>
</reference>
<organism evidence="2 3">
    <name type="scientific">Allacma fusca</name>
    <dbReference type="NCBI Taxonomy" id="39272"/>
    <lineage>
        <taxon>Eukaryota</taxon>
        <taxon>Metazoa</taxon>
        <taxon>Ecdysozoa</taxon>
        <taxon>Arthropoda</taxon>
        <taxon>Hexapoda</taxon>
        <taxon>Collembola</taxon>
        <taxon>Symphypleona</taxon>
        <taxon>Sminthuridae</taxon>
        <taxon>Allacma</taxon>
    </lineage>
</organism>
<keyword evidence="3" id="KW-1185">Reference proteome</keyword>
<gene>
    <name evidence="2" type="ORF">AFUS01_LOCUS22235</name>
</gene>
<proteinExistence type="predicted"/>
<dbReference type="Proteomes" id="UP000708208">
    <property type="component" value="Unassembled WGS sequence"/>
</dbReference>